<reference evidence="5" key="1">
    <citation type="submission" date="2025-08" db="UniProtKB">
        <authorList>
            <consortium name="RefSeq"/>
        </authorList>
    </citation>
    <scope>IDENTIFICATION</scope>
    <source>
        <tissue evidence="5">Entire body</tissue>
    </source>
</reference>
<dbReference type="GO" id="GO:0015031">
    <property type="term" value="P:protein transport"/>
    <property type="evidence" value="ECO:0007669"/>
    <property type="project" value="TreeGrafter"/>
</dbReference>
<protein>
    <submittedName>
        <fullName evidence="5">Arrestin domain-containing protein 3-like</fullName>
    </submittedName>
</protein>
<dbReference type="Pfam" id="PF02752">
    <property type="entry name" value="Arrestin_C"/>
    <property type="match status" value="1"/>
</dbReference>
<feature type="domain" description="Arrestin C-terminal-like" evidence="3">
    <location>
        <begin position="173"/>
        <end position="306"/>
    </location>
</feature>
<dbReference type="SMART" id="SM01017">
    <property type="entry name" value="Arrestin_C"/>
    <property type="match status" value="1"/>
</dbReference>
<keyword evidence="2" id="KW-0716">Sensory transduction</keyword>
<dbReference type="InParanoid" id="A0A7F5R9N5"/>
<dbReference type="OrthoDB" id="2333384at2759"/>
<dbReference type="InterPro" id="IPR014752">
    <property type="entry name" value="Arrestin-like_C"/>
</dbReference>
<comment type="similarity">
    <text evidence="1">Belongs to the arrestin family.</text>
</comment>
<organism evidence="4 5">
    <name type="scientific">Agrilus planipennis</name>
    <name type="common">Emerald ash borer</name>
    <name type="synonym">Agrilus marcopoli</name>
    <dbReference type="NCBI Taxonomy" id="224129"/>
    <lineage>
        <taxon>Eukaryota</taxon>
        <taxon>Metazoa</taxon>
        <taxon>Ecdysozoa</taxon>
        <taxon>Arthropoda</taxon>
        <taxon>Hexapoda</taxon>
        <taxon>Insecta</taxon>
        <taxon>Pterygota</taxon>
        <taxon>Neoptera</taxon>
        <taxon>Endopterygota</taxon>
        <taxon>Coleoptera</taxon>
        <taxon>Polyphaga</taxon>
        <taxon>Elateriformia</taxon>
        <taxon>Buprestoidea</taxon>
        <taxon>Buprestidae</taxon>
        <taxon>Agrilinae</taxon>
        <taxon>Agrilus</taxon>
    </lineage>
</organism>
<dbReference type="SUPFAM" id="SSF81296">
    <property type="entry name" value="E set domains"/>
    <property type="match status" value="2"/>
</dbReference>
<proteinExistence type="inferred from homology"/>
<dbReference type="Gene3D" id="2.60.40.640">
    <property type="match status" value="2"/>
</dbReference>
<sequence>MLEIVLDEPKNVYAPSQNVSGRVKVTIYDNPKKVKSLDFCCKGEAHTSWDRYEGKCNVKRENRWIIPYEGREEYFRIEKNLIGGKGSLVELQPGEHVYPFSCTLPAAAPSSFEGTKGFVRYTVKATLVRPWKLNYHARKIIKVVRPLDLNVISRLREPASVVMNKSFCCLWCKSGPLNVTLSLPYTGYTPGQSITATCEIDNGSDVDVEEIVFTLKQLVFYHSTNPWKESWATENRIAVKSHVQRIAARTRERFDETLIVPDVPPSHLTYCAIIDLDYLFHVMVKLSPFHTDMSSAIPLTIGSVPLEGTLLPFMNNSLSEFQPIQSECTSDSSILVSDNEKQSTKLSPTYYELNGTPQIVSNEEDVKAVLLPKVN</sequence>
<dbReference type="InterPro" id="IPR050357">
    <property type="entry name" value="Arrestin_domain-protein"/>
</dbReference>
<evidence type="ECO:0000256" key="2">
    <source>
        <dbReference type="ARBA" id="ARBA00022606"/>
    </source>
</evidence>
<dbReference type="RefSeq" id="XP_025832682.1">
    <property type="nucleotide sequence ID" value="XM_025976897.1"/>
</dbReference>
<dbReference type="GeneID" id="112905116"/>
<dbReference type="InterPro" id="IPR011021">
    <property type="entry name" value="Arrestin-like_N"/>
</dbReference>
<dbReference type="InterPro" id="IPR014756">
    <property type="entry name" value="Ig_E-set"/>
</dbReference>
<evidence type="ECO:0000313" key="5">
    <source>
        <dbReference type="RefSeq" id="XP_025832682.1"/>
    </source>
</evidence>
<dbReference type="Proteomes" id="UP000192223">
    <property type="component" value="Unplaced"/>
</dbReference>
<dbReference type="PANTHER" id="PTHR11188:SF176">
    <property type="entry name" value="ARRESTIN DOMAIN-CONTAINING PROTEIN 1"/>
    <property type="match status" value="1"/>
</dbReference>
<dbReference type="Pfam" id="PF00339">
    <property type="entry name" value="Arrestin_N"/>
    <property type="match status" value="1"/>
</dbReference>
<accession>A0A7F5R9N5</accession>
<dbReference type="PANTHER" id="PTHR11188">
    <property type="entry name" value="ARRESTIN DOMAIN CONTAINING PROTEIN"/>
    <property type="match status" value="1"/>
</dbReference>
<gene>
    <name evidence="5" type="primary">LOC112905116</name>
</gene>
<dbReference type="GO" id="GO:0005737">
    <property type="term" value="C:cytoplasm"/>
    <property type="evidence" value="ECO:0007669"/>
    <property type="project" value="TreeGrafter"/>
</dbReference>
<evidence type="ECO:0000259" key="3">
    <source>
        <dbReference type="SMART" id="SM01017"/>
    </source>
</evidence>
<dbReference type="AlphaFoldDB" id="A0A7F5R9N5"/>
<evidence type="ECO:0000313" key="4">
    <source>
        <dbReference type="Proteomes" id="UP000192223"/>
    </source>
</evidence>
<name>A0A7F5R9N5_AGRPL</name>
<keyword evidence="4" id="KW-1185">Reference proteome</keyword>
<dbReference type="InterPro" id="IPR011022">
    <property type="entry name" value="Arrestin_C-like"/>
</dbReference>
<dbReference type="KEGG" id="apln:112905116"/>
<evidence type="ECO:0000256" key="1">
    <source>
        <dbReference type="ARBA" id="ARBA00005298"/>
    </source>
</evidence>